<name>A0A9X3MTY9_9ACTN</name>
<evidence type="ECO:0000256" key="1">
    <source>
        <dbReference type="SAM" id="Phobius"/>
    </source>
</evidence>
<proteinExistence type="predicted"/>
<sequence>MADSGAMRDGWTLLGLGCAPFVAGAIVPADGDTGLFCPFRELTGLPCPLCGATRAFALAARGDFGFTRYNAVWVVVAALLIVAGLVVLLTRWRPRVPPVALVVVVGALAWIYALAHRGAIVT</sequence>
<dbReference type="EMBL" id="JAPDOD010000018">
    <property type="protein sequence ID" value="MDA0162460.1"/>
    <property type="molecule type" value="Genomic_DNA"/>
</dbReference>
<comment type="caution">
    <text evidence="2">The sequence shown here is derived from an EMBL/GenBank/DDBJ whole genome shotgun (WGS) entry which is preliminary data.</text>
</comment>
<keyword evidence="1" id="KW-1133">Transmembrane helix</keyword>
<dbReference type="AlphaFoldDB" id="A0A9X3MTY9"/>
<organism evidence="2 3">
    <name type="scientific">Solirubrobacter ginsenosidimutans</name>
    <dbReference type="NCBI Taxonomy" id="490573"/>
    <lineage>
        <taxon>Bacteria</taxon>
        <taxon>Bacillati</taxon>
        <taxon>Actinomycetota</taxon>
        <taxon>Thermoleophilia</taxon>
        <taxon>Solirubrobacterales</taxon>
        <taxon>Solirubrobacteraceae</taxon>
        <taxon>Solirubrobacter</taxon>
    </lineage>
</organism>
<accession>A0A9X3MTY9</accession>
<evidence type="ECO:0000313" key="3">
    <source>
        <dbReference type="Proteomes" id="UP001149140"/>
    </source>
</evidence>
<protein>
    <submittedName>
        <fullName evidence="2">DUF2752 domain-containing protein</fullName>
    </submittedName>
</protein>
<feature type="transmembrane region" description="Helical" evidence="1">
    <location>
        <begin position="96"/>
        <end position="115"/>
    </location>
</feature>
<keyword evidence="3" id="KW-1185">Reference proteome</keyword>
<keyword evidence="1" id="KW-0812">Transmembrane</keyword>
<evidence type="ECO:0000313" key="2">
    <source>
        <dbReference type="EMBL" id="MDA0162460.1"/>
    </source>
</evidence>
<reference evidence="2" key="1">
    <citation type="submission" date="2022-10" db="EMBL/GenBank/DDBJ databases">
        <title>The WGS of Solirubrobacter ginsenosidimutans DSM 21036.</title>
        <authorList>
            <person name="Jiang Z."/>
        </authorList>
    </citation>
    <scope>NUCLEOTIDE SEQUENCE</scope>
    <source>
        <strain evidence="2">DSM 21036</strain>
    </source>
</reference>
<dbReference type="Pfam" id="PF10825">
    <property type="entry name" value="DUF2752"/>
    <property type="match status" value="1"/>
</dbReference>
<dbReference type="Proteomes" id="UP001149140">
    <property type="component" value="Unassembled WGS sequence"/>
</dbReference>
<gene>
    <name evidence="2" type="ORF">OM076_19460</name>
</gene>
<dbReference type="InterPro" id="IPR021215">
    <property type="entry name" value="DUF2752"/>
</dbReference>
<keyword evidence="1" id="KW-0472">Membrane</keyword>
<feature type="transmembrane region" description="Helical" evidence="1">
    <location>
        <begin position="71"/>
        <end position="89"/>
    </location>
</feature>
<dbReference type="RefSeq" id="WP_270041700.1">
    <property type="nucleotide sequence ID" value="NZ_JAPDOD010000018.1"/>
</dbReference>